<keyword evidence="1" id="KW-0472">Membrane</keyword>
<name>I1YLQ3_METFJ</name>
<reference evidence="2 3" key="1">
    <citation type="journal article" date="2012" name="J. Bacteriol.">
        <title>Complete genome sequences of Methylophaga sp. strain JAM1 and Methylophaga sp. strain JAM7.</title>
        <authorList>
            <person name="Villeneuve C."/>
            <person name="Martineau C."/>
            <person name="Mauffrey F."/>
            <person name="Villemur R."/>
        </authorList>
    </citation>
    <scope>NUCLEOTIDE SEQUENCE [LARGE SCALE GENOMIC DNA]</scope>
    <source>
        <strain evidence="2 3">JAM7</strain>
        <plasmid evidence="3">pJAM7</plasmid>
    </source>
</reference>
<keyword evidence="1" id="KW-1133">Transmembrane helix</keyword>
<dbReference type="PATRIC" id="fig|754477.3.peg.2679"/>
<organism evidence="2 3">
    <name type="scientific">Methylophaga frappieri (strain ATCC BAA-2434 / DSM 25690 / JAM7)</name>
    <dbReference type="NCBI Taxonomy" id="754477"/>
    <lineage>
        <taxon>Bacteria</taxon>
        <taxon>Pseudomonadati</taxon>
        <taxon>Pseudomonadota</taxon>
        <taxon>Gammaproteobacteria</taxon>
        <taxon>Thiotrichales</taxon>
        <taxon>Piscirickettsiaceae</taxon>
        <taxon>Methylophaga</taxon>
    </lineage>
</organism>
<gene>
    <name evidence="2" type="ordered locus">Q7C_2726</name>
</gene>
<keyword evidence="3" id="KW-1185">Reference proteome</keyword>
<feature type="transmembrane region" description="Helical" evidence="1">
    <location>
        <begin position="15"/>
        <end position="33"/>
    </location>
</feature>
<protein>
    <submittedName>
        <fullName evidence="2">Uncharacterized protein</fullName>
    </submittedName>
</protein>
<dbReference type="AlphaFoldDB" id="I1YLQ3"/>
<dbReference type="HOGENOM" id="CLU_3345792_0_0_6"/>
<accession>I1YLQ3</accession>
<dbReference type="Proteomes" id="UP000009145">
    <property type="component" value="Plasmid pJAM7"/>
</dbReference>
<dbReference type="EMBL" id="CP003381">
    <property type="protein sequence ID" value="AFJ03846.1"/>
    <property type="molecule type" value="Genomic_DNA"/>
</dbReference>
<sequence>MAAQALPAQAKGMKGWLWLALFLPVITWLLKAFRRSR</sequence>
<dbReference type="KEGG" id="mec:Q7C_2726"/>
<geneLocation type="plasmid" evidence="3">
    <name>pJAM7</name>
</geneLocation>
<evidence type="ECO:0000256" key="1">
    <source>
        <dbReference type="SAM" id="Phobius"/>
    </source>
</evidence>
<proteinExistence type="predicted"/>
<evidence type="ECO:0000313" key="3">
    <source>
        <dbReference type="Proteomes" id="UP000009145"/>
    </source>
</evidence>
<keyword evidence="2" id="KW-0614">Plasmid</keyword>
<keyword evidence="1" id="KW-0812">Transmembrane</keyword>
<evidence type="ECO:0000313" key="2">
    <source>
        <dbReference type="EMBL" id="AFJ03846.1"/>
    </source>
</evidence>